<keyword evidence="2" id="KW-0808">Transferase</keyword>
<dbReference type="InterPro" id="IPR050903">
    <property type="entry name" value="Bact_Chemotaxis_MeTrfase"/>
</dbReference>
<dbReference type="InterPro" id="IPR022641">
    <property type="entry name" value="CheR_N"/>
</dbReference>
<dbReference type="PANTHER" id="PTHR24422:SF8">
    <property type="entry name" value="CHEMOTAXIS PROTEIN"/>
    <property type="match status" value="1"/>
</dbReference>
<keyword evidence="3" id="KW-1185">Reference proteome</keyword>
<proteinExistence type="predicted"/>
<dbReference type="PANTHER" id="PTHR24422">
    <property type="entry name" value="CHEMOTAXIS PROTEIN METHYLTRANSFERASE"/>
    <property type="match status" value="1"/>
</dbReference>
<evidence type="ECO:0000313" key="2">
    <source>
        <dbReference type="EMBL" id="RWX49280.1"/>
    </source>
</evidence>
<feature type="domain" description="CheR-type methyltransferase" evidence="1">
    <location>
        <begin position="1"/>
        <end position="243"/>
    </location>
</feature>
<dbReference type="SUPFAM" id="SSF53335">
    <property type="entry name" value="S-adenosyl-L-methionine-dependent methyltransferases"/>
    <property type="match status" value="1"/>
</dbReference>
<dbReference type="InterPro" id="IPR022642">
    <property type="entry name" value="CheR_C"/>
</dbReference>
<reference evidence="2 3" key="1">
    <citation type="submission" date="2017-01" db="EMBL/GenBank/DDBJ databases">
        <title>The cable genome- insights into the physiology and evolution of filamentous bacteria capable of sulfide oxidation via long distance electron transfer.</title>
        <authorList>
            <person name="Schreiber L."/>
            <person name="Bjerg J.T."/>
            <person name="Boggild A."/>
            <person name="Van De Vossenberg J."/>
            <person name="Meysman F."/>
            <person name="Nielsen L.P."/>
            <person name="Schramm A."/>
            <person name="Kjeldsen K.U."/>
        </authorList>
    </citation>
    <scope>NUCLEOTIDE SEQUENCE [LARGE SCALE GENOMIC DNA]</scope>
    <source>
        <strain evidence="2">A1</strain>
    </source>
</reference>
<dbReference type="Gene3D" id="3.40.50.150">
    <property type="entry name" value="Vaccinia Virus protein VP39"/>
    <property type="match status" value="1"/>
</dbReference>
<accession>A0A3S3QW49</accession>
<feature type="non-terminal residue" evidence="2">
    <location>
        <position position="249"/>
    </location>
</feature>
<evidence type="ECO:0000259" key="1">
    <source>
        <dbReference type="PROSITE" id="PS50123"/>
    </source>
</evidence>
<dbReference type="AlphaFoldDB" id="A0A3S3QW49"/>
<organism evidence="2 3">
    <name type="scientific">Candidatus Electrothrix communis</name>
    <dbReference type="NCBI Taxonomy" id="1859133"/>
    <lineage>
        <taxon>Bacteria</taxon>
        <taxon>Pseudomonadati</taxon>
        <taxon>Thermodesulfobacteriota</taxon>
        <taxon>Desulfobulbia</taxon>
        <taxon>Desulfobulbales</taxon>
        <taxon>Desulfobulbaceae</taxon>
        <taxon>Candidatus Electrothrix</taxon>
    </lineage>
</organism>
<comment type="caution">
    <text evidence="2">The sequence shown here is derived from an EMBL/GenBank/DDBJ whole genome shotgun (WGS) entry which is preliminary data.</text>
</comment>
<name>A0A3S3QW49_9BACT</name>
<dbReference type="InterPro" id="IPR029063">
    <property type="entry name" value="SAM-dependent_MTases_sf"/>
</dbReference>
<dbReference type="PRINTS" id="PR00996">
    <property type="entry name" value="CHERMTFRASE"/>
</dbReference>
<dbReference type="Proteomes" id="UP000288086">
    <property type="component" value="Unassembled WGS sequence"/>
</dbReference>
<protein>
    <submittedName>
        <fullName evidence="2">Chemotaxis protein methyltransferase CheR</fullName>
        <ecNumber evidence="2">2.1.1.80</ecNumber>
    </submittedName>
</protein>
<dbReference type="GO" id="GO:0032259">
    <property type="term" value="P:methylation"/>
    <property type="evidence" value="ECO:0007669"/>
    <property type="project" value="UniProtKB-KW"/>
</dbReference>
<dbReference type="SUPFAM" id="SSF47757">
    <property type="entry name" value="Chemotaxis receptor methyltransferase CheR, N-terminal domain"/>
    <property type="match status" value="1"/>
</dbReference>
<dbReference type="SMART" id="SM00138">
    <property type="entry name" value="MeTrc"/>
    <property type="match status" value="1"/>
</dbReference>
<keyword evidence="2" id="KW-0489">Methyltransferase</keyword>
<sequence>MQEKEIEEIERTLLLEAIFLCYGYDFRNYSQATISRRIRQFIAKNGMGTIGELLPRIIREPLFFQSLLLDFSVTVTEMFRDPSFYRALREEVIPMLRTYPFIKVWLAGCATGEEAYSVAVLLKEEGLLEKTTMFATDINDESLARAKKGIYPLKQVREYTENYQDTGSVYSFSRYYHADQGHIVMDRELKNKITFANHNLVSDQVFGEMHLILCRNVMIYFDKKLQERVVGLFDQSLIRGGFLCNFLPK</sequence>
<dbReference type="InterPro" id="IPR000780">
    <property type="entry name" value="CheR_MeTrfase"/>
</dbReference>
<dbReference type="EC" id="2.1.1.80" evidence="2"/>
<dbReference type="EMBL" id="MTKP01000064">
    <property type="protein sequence ID" value="RWX49280.1"/>
    <property type="molecule type" value="Genomic_DNA"/>
</dbReference>
<dbReference type="GO" id="GO:0008983">
    <property type="term" value="F:protein-glutamate O-methyltransferase activity"/>
    <property type="evidence" value="ECO:0007669"/>
    <property type="project" value="UniProtKB-EC"/>
</dbReference>
<dbReference type="PROSITE" id="PS50123">
    <property type="entry name" value="CHER"/>
    <property type="match status" value="1"/>
</dbReference>
<dbReference type="Pfam" id="PF03705">
    <property type="entry name" value="CheR_N"/>
    <property type="match status" value="1"/>
</dbReference>
<gene>
    <name evidence="2" type="ORF">VT98_10645</name>
</gene>
<evidence type="ECO:0000313" key="3">
    <source>
        <dbReference type="Proteomes" id="UP000288086"/>
    </source>
</evidence>
<dbReference type="Pfam" id="PF01739">
    <property type="entry name" value="CheR"/>
    <property type="match status" value="1"/>
</dbReference>